<proteinExistence type="inferred from homology"/>
<dbReference type="GO" id="GO:0008270">
    <property type="term" value="F:zinc ion binding"/>
    <property type="evidence" value="ECO:0007669"/>
    <property type="project" value="UniProtKB-UniRule"/>
</dbReference>
<comment type="subunit">
    <text evidence="6">Forms a complex with DabB.</text>
</comment>
<feature type="binding site" evidence="6">
    <location>
        <position position="363"/>
    </location>
    <ligand>
        <name>Zn(2+)</name>
        <dbReference type="ChEBI" id="CHEBI:29105"/>
    </ligand>
</feature>
<comment type="similarity">
    <text evidence="6">Belongs to the inorganic carbon transporter (TC 9.A.2) DabA family.</text>
</comment>
<dbReference type="Pfam" id="PF10070">
    <property type="entry name" value="DabA"/>
    <property type="match status" value="1"/>
</dbReference>
<evidence type="ECO:0000256" key="5">
    <source>
        <dbReference type="ARBA" id="ARBA00023136"/>
    </source>
</evidence>
<protein>
    <recommendedName>
        <fullName evidence="6">Probable inorganic carbon transporter subunit DabA</fullName>
    </recommendedName>
</protein>
<evidence type="ECO:0000256" key="3">
    <source>
        <dbReference type="ARBA" id="ARBA00022723"/>
    </source>
</evidence>
<evidence type="ECO:0000256" key="6">
    <source>
        <dbReference type="HAMAP-Rule" id="MF_01871"/>
    </source>
</evidence>
<reference evidence="7 8" key="1">
    <citation type="submission" date="2016-03" db="EMBL/GenBank/DDBJ databases">
        <authorList>
            <person name="Ploux O."/>
        </authorList>
    </citation>
    <scope>NUCLEOTIDE SEQUENCE [LARGE SCALE GENOMIC DNA]</scope>
    <source>
        <strain evidence="7 8">R-45378</strain>
    </source>
</reference>
<feature type="binding site" evidence="6">
    <location>
        <position position="361"/>
    </location>
    <ligand>
        <name>Zn(2+)</name>
        <dbReference type="ChEBI" id="CHEBI:29105"/>
    </ligand>
</feature>
<keyword evidence="5 6" id="KW-0472">Membrane</keyword>
<dbReference type="HAMAP" id="MF_01871">
    <property type="entry name" value="DabA"/>
    <property type="match status" value="1"/>
</dbReference>
<dbReference type="Proteomes" id="UP000077857">
    <property type="component" value="Unassembled WGS sequence"/>
</dbReference>
<evidence type="ECO:0000313" key="7">
    <source>
        <dbReference type="EMBL" id="OAI19032.1"/>
    </source>
</evidence>
<dbReference type="PANTHER" id="PTHR38344">
    <property type="entry name" value="UPF0753 PROTEIN AQ_863"/>
    <property type="match status" value="1"/>
</dbReference>
<gene>
    <name evidence="6" type="primary">dabA</name>
    <name evidence="7" type="ORF">A1507_08125</name>
</gene>
<feature type="binding site" evidence="6">
    <location>
        <position position="566"/>
    </location>
    <ligand>
        <name>Zn(2+)</name>
        <dbReference type="ChEBI" id="CHEBI:29105"/>
    </ligand>
</feature>
<keyword evidence="4 6" id="KW-0862">Zinc</keyword>
<comment type="cofactor">
    <cofactor evidence="6">
        <name>Zn(2+)</name>
        <dbReference type="ChEBI" id="CHEBI:29105"/>
    </cofactor>
</comment>
<keyword evidence="1 6" id="KW-0813">Transport</keyword>
<dbReference type="OrthoDB" id="9805101at2"/>
<sequence>MNSVLSPLNVTTDSAVAVSGRSAPNYGLPAAALSAAIQSACSRIAPLWPLQHFVAVNPFLGLSERAFADACILAAEFGAGDMLMPTRFYAEQYRRGRIRTADIGQALALTGSGMTLEQCLAELHDARPAPADPEPPRWPSLADHLDAAYGSRWAGFVTDEISKWCAAYFDEGQASWRMPWRDRPLYAAWRRAAAFDRTPELAGISGFRRYVAGLPDKPFEAVAQIVAAIGIPAERWADFCYRQLLTIAGWSAWLRQKNWHGQPEQAGAAMLELLAIRLAYEHALLVGVAGPADIEAWQHIWQTQAQAQALAEAGRATEIRHVLQTAYELATQRGLLQQLAASPAVAAAEPAAGKALQAVFCIDVRSEVYRRALEAVSGEIETLGFAGFFGFPIEYIGLGHHRGQAQCPVLLQPKFRIRESVADADVGDLRKILEKRWLHKRLQRLWKGFKHSAVSCFSYVEISGLSFAGKLLSDSLGLTRTVAKPGSAGLDRAVLGRIGPVITRQRGRLIAKGAVVETGIALGERIELARKALQGMSLTDGFARLVLLCGHGSSTVNNPYAAGLDCGACGGHSGEANARVAAAVLNDREVRAGLAGQGLLIPKETWFIAGLHDTATDTVSLFDLEQVPHFFSADLAQLQDWLEQASQLARRERAPGLGLTGGNAAGLLKAMAQRSRDWAQVRPEWGLAGNAAFVAAPRQRTLGARFDGRAFLHNYDYRQDADGAILNLIMTAPMVVASWINLQYYASSVDNRRFGSGNKVLHNVVGTLGILEGNGGDLRAGLPWQSVHDGRNLRHEPLRLSVFIEAPAAMIEQVLEHQAGVRQLVENRWLHLLRIDPNQGCCFRYVGPHYWQPVSIDSEEF</sequence>
<dbReference type="InterPro" id="IPR018752">
    <property type="entry name" value="DabA"/>
</dbReference>
<keyword evidence="2 6" id="KW-1003">Cell membrane</keyword>
<evidence type="ECO:0000256" key="1">
    <source>
        <dbReference type="ARBA" id="ARBA00022448"/>
    </source>
</evidence>
<evidence type="ECO:0000256" key="2">
    <source>
        <dbReference type="ARBA" id="ARBA00022475"/>
    </source>
</evidence>
<comment type="function">
    <text evidence="6">Part of an energy-coupled inorganic carbon pump.</text>
</comment>
<dbReference type="RefSeq" id="WP_064039745.1">
    <property type="nucleotide sequence ID" value="NZ_LUUJ01000053.1"/>
</dbReference>
<evidence type="ECO:0000256" key="4">
    <source>
        <dbReference type="ARBA" id="ARBA00022833"/>
    </source>
</evidence>
<dbReference type="EMBL" id="LUUJ01000053">
    <property type="protein sequence ID" value="OAI19032.1"/>
    <property type="molecule type" value="Genomic_DNA"/>
</dbReference>
<keyword evidence="3 6" id="KW-0479">Metal-binding</keyword>
<comment type="caution">
    <text evidence="7">The sequence shown here is derived from an EMBL/GenBank/DDBJ whole genome shotgun (WGS) entry which is preliminary data.</text>
</comment>
<comment type="subcellular location">
    <subcellularLocation>
        <location evidence="6">Cell membrane</location>
        <topology evidence="6">Peripheral membrane protein</topology>
    </subcellularLocation>
</comment>
<organism evidence="7 8">
    <name type="scientific">Methylomonas koyamae</name>
    <dbReference type="NCBI Taxonomy" id="702114"/>
    <lineage>
        <taxon>Bacteria</taxon>
        <taxon>Pseudomonadati</taxon>
        <taxon>Pseudomonadota</taxon>
        <taxon>Gammaproteobacteria</taxon>
        <taxon>Methylococcales</taxon>
        <taxon>Methylococcaceae</taxon>
        <taxon>Methylomonas</taxon>
    </lineage>
</organism>
<accession>A0A177NMH9</accession>
<dbReference type="PANTHER" id="PTHR38344:SF1">
    <property type="entry name" value="INORGANIC CARBON TRANSPORTER SUBUNIT DABA-RELATED"/>
    <property type="match status" value="1"/>
</dbReference>
<dbReference type="GO" id="GO:0005886">
    <property type="term" value="C:plasma membrane"/>
    <property type="evidence" value="ECO:0007669"/>
    <property type="project" value="UniProtKB-SubCell"/>
</dbReference>
<evidence type="ECO:0000313" key="8">
    <source>
        <dbReference type="Proteomes" id="UP000077857"/>
    </source>
</evidence>
<name>A0A177NMH9_9GAMM</name>
<dbReference type="AlphaFoldDB" id="A0A177NMH9"/>
<feature type="binding site" evidence="6">
    <location>
        <position position="551"/>
    </location>
    <ligand>
        <name>Zn(2+)</name>
        <dbReference type="ChEBI" id="CHEBI:29105"/>
    </ligand>
</feature>